<dbReference type="Proteomes" id="UP001232063">
    <property type="component" value="Unassembled WGS sequence"/>
</dbReference>
<keyword evidence="2" id="KW-1185">Reference proteome</keyword>
<evidence type="ECO:0000313" key="2">
    <source>
        <dbReference type="Proteomes" id="UP001232063"/>
    </source>
</evidence>
<dbReference type="AlphaFoldDB" id="A0AAE3R5Q1"/>
<reference evidence="1" key="1">
    <citation type="submission" date="2023-05" db="EMBL/GenBank/DDBJ databases">
        <authorList>
            <person name="Zhang X."/>
        </authorList>
    </citation>
    <scope>NUCLEOTIDE SEQUENCE</scope>
    <source>
        <strain evidence="1">BD1B2-1</strain>
    </source>
</reference>
<comment type="caution">
    <text evidence="1">The sequence shown here is derived from an EMBL/GenBank/DDBJ whole genome shotgun (WGS) entry which is preliminary data.</text>
</comment>
<proteinExistence type="predicted"/>
<sequence length="129" mass="15048">MKTNDYFFWGSDPAIEKAYTHGKVYEEFIRWAFKKESENRQNGADACYMCDLIRAEHEVSEGQAHRLQIVKTHVNRALDQLLFRVEGNFVQDTLIQLKIQTHKAIHSEQLIEIIHEALGLLGPKKMTYN</sequence>
<evidence type="ECO:0000313" key="1">
    <source>
        <dbReference type="EMBL" id="MDJ1504341.1"/>
    </source>
</evidence>
<gene>
    <name evidence="1" type="ORF">QNI22_27020</name>
</gene>
<name>A0AAE3R5Q1_9BACT</name>
<dbReference type="EMBL" id="JASJOU010000011">
    <property type="protein sequence ID" value="MDJ1504341.1"/>
    <property type="molecule type" value="Genomic_DNA"/>
</dbReference>
<organism evidence="1 2">
    <name type="scientific">Xanthocytophaga agilis</name>
    <dbReference type="NCBI Taxonomy" id="3048010"/>
    <lineage>
        <taxon>Bacteria</taxon>
        <taxon>Pseudomonadati</taxon>
        <taxon>Bacteroidota</taxon>
        <taxon>Cytophagia</taxon>
        <taxon>Cytophagales</taxon>
        <taxon>Rhodocytophagaceae</taxon>
        <taxon>Xanthocytophaga</taxon>
    </lineage>
</organism>
<protein>
    <submittedName>
        <fullName evidence="1">Uncharacterized protein</fullName>
    </submittedName>
</protein>
<accession>A0AAE3R5Q1</accession>